<comment type="caution">
    <text evidence="3">The sequence shown here is derived from an EMBL/GenBank/DDBJ whole genome shotgun (WGS) entry which is preliminary data.</text>
</comment>
<proteinExistence type="predicted"/>
<evidence type="ECO:0000259" key="2">
    <source>
        <dbReference type="Pfam" id="PF13439"/>
    </source>
</evidence>
<protein>
    <submittedName>
        <fullName evidence="3">Glycosyl transferase</fullName>
    </submittedName>
</protein>
<feature type="domain" description="Glycosyl transferase family 1" evidence="1">
    <location>
        <begin position="205"/>
        <end position="333"/>
    </location>
</feature>
<sequence length="371" mass="40063">MQDEHQVAALGQALTGQDDLSEVHPVIRVAQVAPNIFPTPPEHHGGTERVIHDLGTALKSLGLEVTLFAPSDSATDLPRIGIHPSLKALAHRYGKVAPGVPAALDALQLEALRQRLDDFDIIHCHGEFAHAALLGERRRYSLTTIHWRVDELDRALFFEGFPDLPVAAISAAQGAGIPASNRAGVVHHGIARDRYDASLAAGEHLAFVGRMTDQKRPDTAIRVAREAGLPIRLGGTIDVGNPGYFDREVRPLLGDDAVYLGPVDDAAKGALLGGARALLFPIDWPEPFGLVMIEAMACGTPVIAWNRGSVPEIVEDGVTGFVVSSEAEAVAALARVGEIDRAGVRRRFEERFTAERMARDYLALYRRLLGH</sequence>
<keyword evidence="4" id="KW-1185">Reference proteome</keyword>
<dbReference type="Proteomes" id="UP000321750">
    <property type="component" value="Unassembled WGS sequence"/>
</dbReference>
<evidence type="ECO:0000313" key="4">
    <source>
        <dbReference type="Proteomes" id="UP000321750"/>
    </source>
</evidence>
<dbReference type="CDD" id="cd03802">
    <property type="entry name" value="GT4_AviGT4-like"/>
    <property type="match status" value="1"/>
</dbReference>
<organism evidence="3 4">
    <name type="scientific">Methylobacterium gnaphalii</name>
    <dbReference type="NCBI Taxonomy" id="1010610"/>
    <lineage>
        <taxon>Bacteria</taxon>
        <taxon>Pseudomonadati</taxon>
        <taxon>Pseudomonadota</taxon>
        <taxon>Alphaproteobacteria</taxon>
        <taxon>Hyphomicrobiales</taxon>
        <taxon>Methylobacteriaceae</taxon>
        <taxon>Methylobacterium</taxon>
    </lineage>
</organism>
<dbReference type="GO" id="GO:0016757">
    <property type="term" value="F:glycosyltransferase activity"/>
    <property type="evidence" value="ECO:0007669"/>
    <property type="project" value="InterPro"/>
</dbReference>
<gene>
    <name evidence="3" type="ORF">MGN01_42150</name>
</gene>
<dbReference type="PANTHER" id="PTHR12526:SF595">
    <property type="entry name" value="BLL5217 PROTEIN"/>
    <property type="match status" value="1"/>
</dbReference>
<dbReference type="AlphaFoldDB" id="A0A512JQY6"/>
<dbReference type="Gene3D" id="3.40.50.2000">
    <property type="entry name" value="Glycogen Phosphorylase B"/>
    <property type="match status" value="2"/>
</dbReference>
<dbReference type="PANTHER" id="PTHR12526">
    <property type="entry name" value="GLYCOSYLTRANSFERASE"/>
    <property type="match status" value="1"/>
</dbReference>
<dbReference type="SUPFAM" id="SSF53756">
    <property type="entry name" value="UDP-Glycosyltransferase/glycogen phosphorylase"/>
    <property type="match status" value="1"/>
</dbReference>
<reference evidence="3 4" key="1">
    <citation type="submission" date="2019-07" db="EMBL/GenBank/DDBJ databases">
        <title>Whole genome shotgun sequence of Methylobacterium gnaphalii NBRC 107716.</title>
        <authorList>
            <person name="Hosoyama A."/>
            <person name="Uohara A."/>
            <person name="Ohji S."/>
            <person name="Ichikawa N."/>
        </authorList>
    </citation>
    <scope>NUCLEOTIDE SEQUENCE [LARGE SCALE GENOMIC DNA]</scope>
    <source>
        <strain evidence="3 4">NBRC 107716</strain>
    </source>
</reference>
<dbReference type="Pfam" id="PF00534">
    <property type="entry name" value="Glycos_transf_1"/>
    <property type="match status" value="1"/>
</dbReference>
<evidence type="ECO:0000313" key="3">
    <source>
        <dbReference type="EMBL" id="GEP12370.1"/>
    </source>
</evidence>
<accession>A0A512JQY6</accession>
<evidence type="ECO:0000259" key="1">
    <source>
        <dbReference type="Pfam" id="PF00534"/>
    </source>
</evidence>
<dbReference type="InterPro" id="IPR028098">
    <property type="entry name" value="Glyco_trans_4-like_N"/>
</dbReference>
<dbReference type="InterPro" id="IPR001296">
    <property type="entry name" value="Glyco_trans_1"/>
</dbReference>
<dbReference type="Pfam" id="PF13439">
    <property type="entry name" value="Glyco_transf_4"/>
    <property type="match status" value="1"/>
</dbReference>
<feature type="domain" description="Glycosyltransferase subfamily 4-like N-terminal" evidence="2">
    <location>
        <begin position="45"/>
        <end position="150"/>
    </location>
</feature>
<name>A0A512JQY6_9HYPH</name>
<dbReference type="EMBL" id="BJZV01000038">
    <property type="protein sequence ID" value="GEP12370.1"/>
    <property type="molecule type" value="Genomic_DNA"/>
</dbReference>
<keyword evidence="3" id="KW-0808">Transferase</keyword>